<reference evidence="1 2" key="1">
    <citation type="submission" date="2018-04" db="EMBL/GenBank/DDBJ databases">
        <title>Genomic Encyclopedia of Archaeal and Bacterial Type Strains, Phase II (KMG-II): from individual species to whole genera.</title>
        <authorList>
            <person name="Goeker M."/>
        </authorList>
    </citation>
    <scope>NUCLEOTIDE SEQUENCE [LARGE SCALE GENOMIC DNA]</scope>
    <source>
        <strain evidence="1 2">DSM 45787</strain>
    </source>
</reference>
<accession>A0A2T6AW14</accession>
<dbReference type="Proteomes" id="UP000244240">
    <property type="component" value="Unassembled WGS sequence"/>
</dbReference>
<proteinExistence type="predicted"/>
<evidence type="ECO:0008006" key="3">
    <source>
        <dbReference type="Google" id="ProtNLM"/>
    </source>
</evidence>
<keyword evidence="2" id="KW-1185">Reference proteome</keyword>
<name>A0A2T6AW14_9BACL</name>
<dbReference type="AlphaFoldDB" id="A0A2T6AW14"/>
<protein>
    <recommendedName>
        <fullName evidence="3">Transposase</fullName>
    </recommendedName>
</protein>
<evidence type="ECO:0000313" key="1">
    <source>
        <dbReference type="EMBL" id="PTX47997.1"/>
    </source>
</evidence>
<evidence type="ECO:0000313" key="2">
    <source>
        <dbReference type="Proteomes" id="UP000244240"/>
    </source>
</evidence>
<comment type="caution">
    <text evidence="1">The sequence shown here is derived from an EMBL/GenBank/DDBJ whole genome shotgun (WGS) entry which is preliminary data.</text>
</comment>
<gene>
    <name evidence="1" type="ORF">C8P63_1482</name>
</gene>
<sequence length="58" mass="6818">MFHTETHRQGTLDIVNMDELVPEDHLLRKIDETIDFSFIAEKPVRCIPRTTGVPVWIR</sequence>
<organism evidence="1 2">
    <name type="scientific">Melghirimyces profundicolus</name>
    <dbReference type="NCBI Taxonomy" id="1242148"/>
    <lineage>
        <taxon>Bacteria</taxon>
        <taxon>Bacillati</taxon>
        <taxon>Bacillota</taxon>
        <taxon>Bacilli</taxon>
        <taxon>Bacillales</taxon>
        <taxon>Thermoactinomycetaceae</taxon>
        <taxon>Melghirimyces</taxon>
    </lineage>
</organism>
<dbReference type="EMBL" id="QBKR01000048">
    <property type="protein sequence ID" value="PTX47997.1"/>
    <property type="molecule type" value="Genomic_DNA"/>
</dbReference>